<evidence type="ECO:0000313" key="7">
    <source>
        <dbReference type="EMBL" id="PNS17831.1"/>
    </source>
</evidence>
<reference evidence="7 8" key="1">
    <citation type="submission" date="2017-06" db="EMBL/GenBank/DDBJ databases">
        <title>Draft genome sequence of a variant of Elsinoe murrayae.</title>
        <authorList>
            <person name="Cheng Q."/>
        </authorList>
    </citation>
    <scope>NUCLEOTIDE SEQUENCE [LARGE SCALE GENOMIC DNA]</scope>
    <source>
        <strain evidence="7 8">CQ-2017a</strain>
    </source>
</reference>
<keyword evidence="8" id="KW-1185">Reference proteome</keyword>
<proteinExistence type="predicted"/>
<name>A0A2K1QS11_9PEZI</name>
<keyword evidence="2 5" id="KW-0812">Transmembrane</keyword>
<dbReference type="InterPro" id="IPR053009">
    <property type="entry name" value="Xanthocillin_Biosynth-Assoc"/>
</dbReference>
<dbReference type="PANTHER" id="PTHR23241:SF106">
    <property type="entry name" value="DUF4149 DOMAIN-CONTAINING PROTEIN"/>
    <property type="match status" value="1"/>
</dbReference>
<feature type="transmembrane region" description="Helical" evidence="5">
    <location>
        <begin position="12"/>
        <end position="32"/>
    </location>
</feature>
<dbReference type="OrthoDB" id="1641132at2759"/>
<dbReference type="FunCoup" id="A0A2K1QS11">
    <property type="interactions" value="73"/>
</dbReference>
<evidence type="ECO:0000256" key="5">
    <source>
        <dbReference type="SAM" id="Phobius"/>
    </source>
</evidence>
<evidence type="ECO:0000256" key="1">
    <source>
        <dbReference type="ARBA" id="ARBA00004370"/>
    </source>
</evidence>
<sequence>MSAFASLSDYKAYHIISYGTFVGATFYQSFIAGPVAFKTLPRPMFSRLQQTTFPVFFSLQTILPLVMIFTYPGERVMAAAGKELRINAGLGGILAESNTWTVTLPLAAMLLTSVANLVAIGPLTTKTMKLRHHQGERFETRDGKKSYDAGPHSQEMQRLNKKFGVLHGVSTLSNLIGWAGSLYYAFILADRL</sequence>
<accession>A0A2K1QS11</accession>
<dbReference type="EMBL" id="NKHZ01000049">
    <property type="protein sequence ID" value="PNS17831.1"/>
    <property type="molecule type" value="Genomic_DNA"/>
</dbReference>
<protein>
    <recommendedName>
        <fullName evidence="6">TMEM205-like domain-containing protein</fullName>
    </recommendedName>
</protein>
<feature type="transmembrane region" description="Helical" evidence="5">
    <location>
        <begin position="163"/>
        <end position="186"/>
    </location>
</feature>
<dbReference type="PANTHER" id="PTHR23241">
    <property type="entry name" value="LATE EMBRYOGENESIS ABUNDANT PLANTS LEA-RELATED"/>
    <property type="match status" value="1"/>
</dbReference>
<dbReference type="AlphaFoldDB" id="A0A2K1QS11"/>
<evidence type="ECO:0000259" key="6">
    <source>
        <dbReference type="Pfam" id="PF13664"/>
    </source>
</evidence>
<feature type="transmembrane region" description="Helical" evidence="5">
    <location>
        <begin position="53"/>
        <end position="71"/>
    </location>
</feature>
<comment type="caution">
    <text evidence="7">The sequence shown here is derived from an EMBL/GenBank/DDBJ whole genome shotgun (WGS) entry which is preliminary data.</text>
</comment>
<gene>
    <name evidence="7" type="ORF">CAC42_3226</name>
</gene>
<comment type="subcellular location">
    <subcellularLocation>
        <location evidence="1">Membrane</location>
    </subcellularLocation>
</comment>
<feature type="transmembrane region" description="Helical" evidence="5">
    <location>
        <begin position="104"/>
        <end position="123"/>
    </location>
</feature>
<organism evidence="7 8">
    <name type="scientific">Sphaceloma murrayae</name>
    <dbReference type="NCBI Taxonomy" id="2082308"/>
    <lineage>
        <taxon>Eukaryota</taxon>
        <taxon>Fungi</taxon>
        <taxon>Dikarya</taxon>
        <taxon>Ascomycota</taxon>
        <taxon>Pezizomycotina</taxon>
        <taxon>Dothideomycetes</taxon>
        <taxon>Dothideomycetidae</taxon>
        <taxon>Myriangiales</taxon>
        <taxon>Elsinoaceae</taxon>
        <taxon>Sphaceloma</taxon>
    </lineage>
</organism>
<evidence type="ECO:0000256" key="3">
    <source>
        <dbReference type="ARBA" id="ARBA00022989"/>
    </source>
</evidence>
<feature type="domain" description="TMEM205-like" evidence="6">
    <location>
        <begin position="17"/>
        <end position="133"/>
    </location>
</feature>
<dbReference type="GO" id="GO:0016020">
    <property type="term" value="C:membrane"/>
    <property type="evidence" value="ECO:0007669"/>
    <property type="project" value="UniProtKB-SubCell"/>
</dbReference>
<evidence type="ECO:0000313" key="8">
    <source>
        <dbReference type="Proteomes" id="UP000243797"/>
    </source>
</evidence>
<keyword evidence="3 5" id="KW-1133">Transmembrane helix</keyword>
<evidence type="ECO:0000256" key="2">
    <source>
        <dbReference type="ARBA" id="ARBA00022692"/>
    </source>
</evidence>
<keyword evidence="4 5" id="KW-0472">Membrane</keyword>
<dbReference type="Pfam" id="PF13664">
    <property type="entry name" value="DUF4149"/>
    <property type="match status" value="1"/>
</dbReference>
<evidence type="ECO:0000256" key="4">
    <source>
        <dbReference type="ARBA" id="ARBA00023136"/>
    </source>
</evidence>
<dbReference type="InParanoid" id="A0A2K1QS11"/>
<dbReference type="Proteomes" id="UP000243797">
    <property type="component" value="Unassembled WGS sequence"/>
</dbReference>
<dbReference type="InterPro" id="IPR025423">
    <property type="entry name" value="TMEM205-like"/>
</dbReference>